<accession>A0A9X2RP82</accession>
<dbReference type="Proteomes" id="UP001142374">
    <property type="component" value="Unassembled WGS sequence"/>
</dbReference>
<dbReference type="EMBL" id="JANIID010000010">
    <property type="protein sequence ID" value="MCQ8770820.1"/>
    <property type="molecule type" value="Genomic_DNA"/>
</dbReference>
<keyword evidence="1" id="KW-0812">Transmembrane</keyword>
<dbReference type="RefSeq" id="WP_168090773.1">
    <property type="nucleotide sequence ID" value="NZ_JAATER010000004.1"/>
</dbReference>
<feature type="transmembrane region" description="Helical" evidence="1">
    <location>
        <begin position="149"/>
        <end position="170"/>
    </location>
</feature>
<protein>
    <submittedName>
        <fullName evidence="2">Uncharacterized protein</fullName>
    </submittedName>
</protein>
<keyword evidence="3" id="KW-1185">Reference proteome</keyword>
<reference evidence="2" key="1">
    <citation type="submission" date="2022-06" db="EMBL/GenBank/DDBJ databases">
        <title>WGS of actinobacteria.</title>
        <authorList>
            <person name="Thawai C."/>
        </authorList>
    </citation>
    <scope>NUCLEOTIDE SEQUENCE</scope>
    <source>
        <strain evidence="2">AA8</strain>
    </source>
</reference>
<evidence type="ECO:0000313" key="3">
    <source>
        <dbReference type="Proteomes" id="UP001142374"/>
    </source>
</evidence>
<organism evidence="2 3">
    <name type="scientific">Streptomyces telluris</name>
    <dbReference type="NCBI Taxonomy" id="2720021"/>
    <lineage>
        <taxon>Bacteria</taxon>
        <taxon>Bacillati</taxon>
        <taxon>Actinomycetota</taxon>
        <taxon>Actinomycetes</taxon>
        <taxon>Kitasatosporales</taxon>
        <taxon>Streptomycetaceae</taxon>
        <taxon>Streptomyces</taxon>
    </lineage>
</organism>
<sequence>MNYVRGFIPWIAFAVVSSAGWQWGAVAGLVAGAGLLVQERKAGAAGSSLILEVSTVCFFAALAVLAFALPHSGLRHFGGALSLGWLALTAWATLAVGRPFTTGIAKTQAPPEVWDTPFFRRINVVITSAWALAFTVTAVALAAVSAAGLGSAISVPVQAAGFALPALFTARYPERARARHAPAAR</sequence>
<evidence type="ECO:0000313" key="2">
    <source>
        <dbReference type="EMBL" id="MCQ8770820.1"/>
    </source>
</evidence>
<evidence type="ECO:0000256" key="1">
    <source>
        <dbReference type="SAM" id="Phobius"/>
    </source>
</evidence>
<dbReference type="AlphaFoldDB" id="A0A9X2RP82"/>
<comment type="caution">
    <text evidence="2">The sequence shown here is derived from an EMBL/GenBank/DDBJ whole genome shotgun (WGS) entry which is preliminary data.</text>
</comment>
<feature type="transmembrane region" description="Helical" evidence="1">
    <location>
        <begin position="20"/>
        <end position="37"/>
    </location>
</feature>
<feature type="transmembrane region" description="Helical" evidence="1">
    <location>
        <begin position="81"/>
        <end position="101"/>
    </location>
</feature>
<proteinExistence type="predicted"/>
<gene>
    <name evidence="2" type="ORF">NQU55_13695</name>
</gene>
<feature type="transmembrane region" description="Helical" evidence="1">
    <location>
        <begin position="122"/>
        <end position="143"/>
    </location>
</feature>
<feature type="transmembrane region" description="Helical" evidence="1">
    <location>
        <begin position="49"/>
        <end position="69"/>
    </location>
</feature>
<name>A0A9X2RP82_9ACTN</name>
<keyword evidence="1" id="KW-0472">Membrane</keyword>
<keyword evidence="1" id="KW-1133">Transmembrane helix</keyword>